<evidence type="ECO:0000256" key="4">
    <source>
        <dbReference type="ARBA" id="ARBA00016436"/>
    </source>
</evidence>
<feature type="binding site" evidence="13">
    <location>
        <begin position="57"/>
        <end position="64"/>
    </location>
    <ligand>
        <name>ATP</name>
        <dbReference type="ChEBI" id="CHEBI:30616"/>
    </ligand>
</feature>
<dbReference type="HAMAP" id="MF_00409">
    <property type="entry name" value="LpxK"/>
    <property type="match status" value="1"/>
</dbReference>
<evidence type="ECO:0000256" key="8">
    <source>
        <dbReference type="ARBA" id="ARBA00022741"/>
    </source>
</evidence>
<evidence type="ECO:0000256" key="11">
    <source>
        <dbReference type="ARBA" id="ARBA00023098"/>
    </source>
</evidence>
<comment type="catalytic activity">
    <reaction evidence="13">
        <text>a lipid A disaccharide + ATP = a lipid IVA + ADP + H(+)</text>
        <dbReference type="Rhea" id="RHEA:67840"/>
        <dbReference type="ChEBI" id="CHEBI:15378"/>
        <dbReference type="ChEBI" id="CHEBI:30616"/>
        <dbReference type="ChEBI" id="CHEBI:176343"/>
        <dbReference type="ChEBI" id="CHEBI:176425"/>
        <dbReference type="ChEBI" id="CHEBI:456216"/>
        <dbReference type="EC" id="2.7.1.130"/>
    </reaction>
</comment>
<dbReference type="NCBIfam" id="TIGR00682">
    <property type="entry name" value="lpxK"/>
    <property type="match status" value="1"/>
</dbReference>
<keyword evidence="11 13" id="KW-0443">Lipid metabolism</keyword>
<evidence type="ECO:0000256" key="7">
    <source>
        <dbReference type="ARBA" id="ARBA00022679"/>
    </source>
</evidence>
<dbReference type="Pfam" id="PF02606">
    <property type="entry name" value="LpxK"/>
    <property type="match status" value="1"/>
</dbReference>
<keyword evidence="5 13" id="KW-0444">Lipid biosynthesis</keyword>
<keyword evidence="10 13" id="KW-0067">ATP-binding</keyword>
<evidence type="ECO:0000256" key="5">
    <source>
        <dbReference type="ARBA" id="ARBA00022516"/>
    </source>
</evidence>
<protein>
    <recommendedName>
        <fullName evidence="4 13">Tetraacyldisaccharide 4'-kinase</fullName>
        <ecNumber evidence="3 13">2.7.1.130</ecNumber>
    </recommendedName>
    <alternativeName>
        <fullName evidence="12 13">Lipid A 4'-kinase</fullName>
    </alternativeName>
</protein>
<name>A0ABS6M8P6_9GAMM</name>
<keyword evidence="8 13" id="KW-0547">Nucleotide-binding</keyword>
<dbReference type="Proteomes" id="UP000755551">
    <property type="component" value="Unassembled WGS sequence"/>
</dbReference>
<evidence type="ECO:0000256" key="10">
    <source>
        <dbReference type="ARBA" id="ARBA00022840"/>
    </source>
</evidence>
<sequence length="346" mass="37372">MMALSDDWYARRRWLLALRPLSCLFTAVARSRFKRLRVLGSAAAGVPVPVIIVGNITVGGTGKTPMVIALIELLRRAGYRPGVVSRGYGACPSRYPFHVTASTSPSEGGDEPCLIVQRTGAALVIDPDRMSAVRSLLSEHDCDVIISDDGLQHYALPRDLEIAVVDAARGLGNGRCLPEGPLREPPERLQFVDWVVCNGDGDPPGLPLSLPARVSMQLKPVGLVSLEDGRQVSCRAELPGCRVHALAGIGNPSRFFDTLRQLGFDPIEHPLADHADVPEALLALADEYPVIMTEKDAVKCRHLGPRGCWALRVDADLGAAFDTQLLQRLAPWPPHQTGQNNGPETA</sequence>
<comment type="caution">
    <text evidence="14">The sequence shown here is derived from an EMBL/GenBank/DDBJ whole genome shotgun (WGS) entry which is preliminary data.</text>
</comment>
<keyword evidence="6 13" id="KW-0441">Lipid A biosynthesis</keyword>
<organism evidence="14 15">
    <name type="scientific">Marinobacterium weihaiense</name>
    <dbReference type="NCBI Taxonomy" id="2851016"/>
    <lineage>
        <taxon>Bacteria</taxon>
        <taxon>Pseudomonadati</taxon>
        <taxon>Pseudomonadota</taxon>
        <taxon>Gammaproteobacteria</taxon>
        <taxon>Oceanospirillales</taxon>
        <taxon>Oceanospirillaceae</taxon>
        <taxon>Marinobacterium</taxon>
    </lineage>
</organism>
<reference evidence="14 15" key="1">
    <citation type="submission" date="2021-06" db="EMBL/GenBank/DDBJ databases">
        <title>Bacterium isolated from marine sediment.</title>
        <authorList>
            <person name="Zhu K.-L."/>
            <person name="Du Z.-J."/>
            <person name="Liang Q.-Y."/>
        </authorList>
    </citation>
    <scope>NUCLEOTIDE SEQUENCE [LARGE SCALE GENOMIC DNA]</scope>
    <source>
        <strain evidence="14 15">A346</strain>
    </source>
</reference>
<comment type="pathway">
    <text evidence="2 13">Glycolipid biosynthesis; lipid IV(A) biosynthesis; lipid IV(A) from (3R)-3-hydroxytetradecanoyl-[acyl-carrier-protein] and UDP-N-acetyl-alpha-D-glucosamine: step 6/6.</text>
</comment>
<keyword evidence="9 13" id="KW-0418">Kinase</keyword>
<evidence type="ECO:0000256" key="9">
    <source>
        <dbReference type="ARBA" id="ARBA00022777"/>
    </source>
</evidence>
<evidence type="ECO:0000313" key="14">
    <source>
        <dbReference type="EMBL" id="MBV0932147.1"/>
    </source>
</evidence>
<keyword evidence="7 13" id="KW-0808">Transferase</keyword>
<accession>A0ABS6M8P6</accession>
<evidence type="ECO:0000256" key="1">
    <source>
        <dbReference type="ARBA" id="ARBA00002274"/>
    </source>
</evidence>
<dbReference type="EMBL" id="JAHQZT010000002">
    <property type="protein sequence ID" value="MBV0932147.1"/>
    <property type="molecule type" value="Genomic_DNA"/>
</dbReference>
<dbReference type="CDD" id="cd01983">
    <property type="entry name" value="SIMIBI"/>
    <property type="match status" value="1"/>
</dbReference>
<keyword evidence="15" id="KW-1185">Reference proteome</keyword>
<gene>
    <name evidence="13 14" type="primary">lpxK</name>
    <name evidence="14" type="ORF">KTN04_02185</name>
</gene>
<dbReference type="GO" id="GO:0009029">
    <property type="term" value="F:lipid-A 4'-kinase activity"/>
    <property type="evidence" value="ECO:0007669"/>
    <property type="project" value="UniProtKB-EC"/>
</dbReference>
<evidence type="ECO:0000256" key="2">
    <source>
        <dbReference type="ARBA" id="ARBA00004870"/>
    </source>
</evidence>
<evidence type="ECO:0000256" key="6">
    <source>
        <dbReference type="ARBA" id="ARBA00022556"/>
    </source>
</evidence>
<dbReference type="PANTHER" id="PTHR42724:SF1">
    <property type="entry name" value="TETRAACYLDISACCHARIDE 4'-KINASE, MITOCHONDRIAL-RELATED"/>
    <property type="match status" value="1"/>
</dbReference>
<comment type="function">
    <text evidence="1 13">Transfers the gamma-phosphate of ATP to the 4'-position of a tetraacyldisaccharide 1-phosphate intermediate (termed DS-1-P) to form tetraacyldisaccharide 1,4'-bis-phosphate (lipid IVA).</text>
</comment>
<dbReference type="InterPro" id="IPR003758">
    <property type="entry name" value="LpxK"/>
</dbReference>
<proteinExistence type="inferred from homology"/>
<evidence type="ECO:0000313" key="15">
    <source>
        <dbReference type="Proteomes" id="UP000755551"/>
    </source>
</evidence>
<evidence type="ECO:0000256" key="3">
    <source>
        <dbReference type="ARBA" id="ARBA00012071"/>
    </source>
</evidence>
<evidence type="ECO:0000256" key="13">
    <source>
        <dbReference type="HAMAP-Rule" id="MF_00409"/>
    </source>
</evidence>
<dbReference type="PANTHER" id="PTHR42724">
    <property type="entry name" value="TETRAACYLDISACCHARIDE 4'-KINASE"/>
    <property type="match status" value="1"/>
</dbReference>
<evidence type="ECO:0000256" key="12">
    <source>
        <dbReference type="ARBA" id="ARBA00029757"/>
    </source>
</evidence>
<comment type="similarity">
    <text evidence="13">Belongs to the LpxK family.</text>
</comment>
<dbReference type="EC" id="2.7.1.130" evidence="3 13"/>